<evidence type="ECO:0000256" key="1">
    <source>
        <dbReference type="SAM" id="MobiDB-lite"/>
    </source>
</evidence>
<dbReference type="Proteomes" id="UP000316628">
    <property type="component" value="Unassembled WGS sequence"/>
</dbReference>
<feature type="region of interest" description="Disordered" evidence="1">
    <location>
        <begin position="86"/>
        <end position="113"/>
    </location>
</feature>
<dbReference type="Gene3D" id="1.10.260.40">
    <property type="entry name" value="lambda repressor-like DNA-binding domains"/>
    <property type="match status" value="1"/>
</dbReference>
<feature type="compositionally biased region" description="Low complexity" evidence="1">
    <location>
        <begin position="95"/>
        <end position="113"/>
    </location>
</feature>
<dbReference type="RefSeq" id="WP_246108189.1">
    <property type="nucleotide sequence ID" value="NZ_VFPP01000001.1"/>
</dbReference>
<dbReference type="InterPro" id="IPR010982">
    <property type="entry name" value="Lambda_DNA-bd_dom_sf"/>
</dbReference>
<accession>A0A543JRT6</accession>
<dbReference type="AlphaFoldDB" id="A0A543JRT6"/>
<evidence type="ECO:0000313" key="2">
    <source>
        <dbReference type="EMBL" id="TQM85465.1"/>
    </source>
</evidence>
<comment type="caution">
    <text evidence="2">The sequence shown here is derived from an EMBL/GenBank/DDBJ whole genome shotgun (WGS) entry which is preliminary data.</text>
</comment>
<keyword evidence="3" id="KW-1185">Reference proteome</keyword>
<protein>
    <submittedName>
        <fullName evidence="2">Uncharacterized protein</fullName>
    </submittedName>
</protein>
<reference evidence="2 3" key="1">
    <citation type="submission" date="2019-06" db="EMBL/GenBank/DDBJ databases">
        <title>Sequencing the genomes of 1000 actinobacteria strains.</title>
        <authorList>
            <person name="Klenk H.-P."/>
        </authorList>
    </citation>
    <scope>NUCLEOTIDE SEQUENCE [LARGE SCALE GENOMIC DNA]</scope>
    <source>
        <strain evidence="2 3">DSM 45456</strain>
    </source>
</reference>
<proteinExistence type="predicted"/>
<evidence type="ECO:0000313" key="3">
    <source>
        <dbReference type="Proteomes" id="UP000316628"/>
    </source>
</evidence>
<gene>
    <name evidence="2" type="ORF">FHX81_7948</name>
</gene>
<sequence>MSLHEGWTDRTASALQAAMRLTNEAFAEHLGIAVRTVAGWHQKPDLKPKSEMQQLLDTAHDQADPAAMARFAALIAEPKLDLPEGSAADAEFARTPDATSSPTSATTTTTVYI</sequence>
<dbReference type="EMBL" id="VFPP01000001">
    <property type="protein sequence ID" value="TQM85465.1"/>
    <property type="molecule type" value="Genomic_DNA"/>
</dbReference>
<name>A0A543JRT6_9PSEU</name>
<organism evidence="2 3">
    <name type="scientific">Saccharothrix saharensis</name>
    <dbReference type="NCBI Taxonomy" id="571190"/>
    <lineage>
        <taxon>Bacteria</taxon>
        <taxon>Bacillati</taxon>
        <taxon>Actinomycetota</taxon>
        <taxon>Actinomycetes</taxon>
        <taxon>Pseudonocardiales</taxon>
        <taxon>Pseudonocardiaceae</taxon>
        <taxon>Saccharothrix</taxon>
    </lineage>
</organism>
<dbReference type="GO" id="GO:0003677">
    <property type="term" value="F:DNA binding"/>
    <property type="evidence" value="ECO:0007669"/>
    <property type="project" value="InterPro"/>
</dbReference>